<dbReference type="STRING" id="555778.Hneap_2270"/>
<evidence type="ECO:0000259" key="5">
    <source>
        <dbReference type="PROSITE" id="PS50109"/>
    </source>
</evidence>
<dbReference type="PRINTS" id="PR00344">
    <property type="entry name" value="BCTRLSENSOR"/>
</dbReference>
<dbReference type="Gene3D" id="1.10.287.130">
    <property type="match status" value="1"/>
</dbReference>
<dbReference type="InterPro" id="IPR003594">
    <property type="entry name" value="HATPase_dom"/>
</dbReference>
<evidence type="ECO:0000313" key="8">
    <source>
        <dbReference type="Proteomes" id="UP000009102"/>
    </source>
</evidence>
<feature type="transmembrane region" description="Helical" evidence="4">
    <location>
        <begin position="109"/>
        <end position="136"/>
    </location>
</feature>
<dbReference type="Proteomes" id="UP000009102">
    <property type="component" value="Chromosome"/>
</dbReference>
<dbReference type="SMART" id="SM00387">
    <property type="entry name" value="HATPase_c"/>
    <property type="match status" value="1"/>
</dbReference>
<accession>D0KWW4</accession>
<dbReference type="OrthoDB" id="9815750at2"/>
<dbReference type="Pfam" id="PF00512">
    <property type="entry name" value="HisKA"/>
    <property type="match status" value="1"/>
</dbReference>
<organism evidence="7 8">
    <name type="scientific">Halothiobacillus neapolitanus (strain ATCC 23641 / DSM 15147 / CIP 104769 / NCIMB 8539 / c2)</name>
    <name type="common">Thiobacillus neapolitanus</name>
    <dbReference type="NCBI Taxonomy" id="555778"/>
    <lineage>
        <taxon>Bacteria</taxon>
        <taxon>Pseudomonadati</taxon>
        <taxon>Pseudomonadota</taxon>
        <taxon>Gammaproteobacteria</taxon>
        <taxon>Chromatiales</taxon>
        <taxon>Halothiobacillaceae</taxon>
        <taxon>Halothiobacillus</taxon>
    </lineage>
</organism>
<comment type="catalytic activity">
    <reaction evidence="1">
        <text>ATP + protein L-histidine = ADP + protein N-phospho-L-histidine.</text>
        <dbReference type="EC" id="2.7.13.3"/>
    </reaction>
</comment>
<dbReference type="Gene3D" id="3.30.565.10">
    <property type="entry name" value="Histidine kinase-like ATPase, C-terminal domain"/>
    <property type="match status" value="1"/>
</dbReference>
<gene>
    <name evidence="7" type="ordered locus">Hneap_2270</name>
</gene>
<dbReference type="InterPro" id="IPR036890">
    <property type="entry name" value="HATPase_C_sf"/>
</dbReference>
<dbReference type="PROSITE" id="PS50112">
    <property type="entry name" value="PAS"/>
    <property type="match status" value="1"/>
</dbReference>
<dbReference type="RefSeq" id="WP_012825115.1">
    <property type="nucleotide sequence ID" value="NC_013422.1"/>
</dbReference>
<dbReference type="InterPro" id="IPR000014">
    <property type="entry name" value="PAS"/>
</dbReference>
<dbReference type="eggNOG" id="COG4191">
    <property type="taxonomic scope" value="Bacteria"/>
</dbReference>
<dbReference type="InterPro" id="IPR005467">
    <property type="entry name" value="His_kinase_dom"/>
</dbReference>
<feature type="transmembrane region" description="Helical" evidence="4">
    <location>
        <begin position="21"/>
        <end position="41"/>
    </location>
</feature>
<protein>
    <recommendedName>
        <fullName evidence="2">histidine kinase</fullName>
        <ecNumber evidence="2">2.7.13.3</ecNumber>
    </recommendedName>
</protein>
<dbReference type="EC" id="2.7.13.3" evidence="2"/>
<dbReference type="Pfam" id="PF25323">
    <property type="entry name" value="6TM_PilS"/>
    <property type="match status" value="1"/>
</dbReference>
<dbReference type="Pfam" id="PF02518">
    <property type="entry name" value="HATPase_c"/>
    <property type="match status" value="1"/>
</dbReference>
<feature type="transmembrane region" description="Helical" evidence="4">
    <location>
        <begin position="157"/>
        <end position="177"/>
    </location>
</feature>
<keyword evidence="7" id="KW-0808">Transferase</keyword>
<keyword evidence="4" id="KW-0472">Membrane</keyword>
<reference evidence="7 8" key="1">
    <citation type="submission" date="2009-10" db="EMBL/GenBank/DDBJ databases">
        <title>Complete sequence of Halothiobacillus neapolitanus c2.</title>
        <authorList>
            <consortium name="US DOE Joint Genome Institute"/>
            <person name="Lucas S."/>
            <person name="Copeland A."/>
            <person name="Lapidus A."/>
            <person name="Glavina del Rio T."/>
            <person name="Tice H."/>
            <person name="Bruce D."/>
            <person name="Goodwin L."/>
            <person name="Pitluck S."/>
            <person name="Davenport K."/>
            <person name="Brettin T."/>
            <person name="Detter J.C."/>
            <person name="Han C."/>
            <person name="Tapia R."/>
            <person name="Larimer F."/>
            <person name="Land M."/>
            <person name="Hauser L."/>
            <person name="Kyrpides N."/>
            <person name="Mikhailova N."/>
            <person name="Kerfeld C."/>
            <person name="Cannon G."/>
            <person name="Heinhort S."/>
        </authorList>
    </citation>
    <scope>NUCLEOTIDE SEQUENCE [LARGE SCALE GENOMIC DNA]</scope>
    <source>
        <strain evidence="8">ATCC 23641 / c2</strain>
    </source>
</reference>
<evidence type="ECO:0000256" key="4">
    <source>
        <dbReference type="SAM" id="Phobius"/>
    </source>
</evidence>
<feature type="domain" description="Histidine kinase" evidence="5">
    <location>
        <begin position="332"/>
        <end position="548"/>
    </location>
</feature>
<sequence length="548" mass="60332">MISIRNKNSQAYENDNWRGIRLVNAYRVFLAFAFVAASISGRGPQVFGQQDPYLFGFVAWGYLVLAMGFEFLLELHVLPFRPQAHLHALGDIIVLVFVMHASGGPGGGIALLMIIAVGLSAVLLGATAAMGYAALASILVLGETMVSSLVDHEERQFAAAGFLGFALFVVAILVATFEQRVQRIERLTRRKEKEIHYLSTLAVQIIERSPNGILITDPSGQVDYINSAARQLLAIRRRDDVQGDVQGVASDAPTKLRLRDTHPVLANALQNWFDGQITEGIEYDQPHRFRAEFHALQTELGQRALVVLVDLSVEDARVQQNKLASLGRLTASIAHEVRNPLSSIRQASELLADSTSQEERAELIPIIIRHSARINTLVEGVLDVARRPQVQPTRIDFNQWLNEFVELHRLNWDASSVVWQAPEKVDAACALTFDVSHLWQIMDNLVTNAMRHGRSADDVTYLKIACQLAEPDTVMIRVCDRGPGLSDTAVHSLFEPFFTTHVEGVGLGLYVSRELALSNGAQLYAEAAGDDAAGSIGTCFVLRCPRAI</sequence>
<evidence type="ECO:0000256" key="1">
    <source>
        <dbReference type="ARBA" id="ARBA00000085"/>
    </source>
</evidence>
<evidence type="ECO:0000256" key="2">
    <source>
        <dbReference type="ARBA" id="ARBA00012438"/>
    </source>
</evidence>
<dbReference type="SUPFAM" id="SSF55874">
    <property type="entry name" value="ATPase domain of HSP90 chaperone/DNA topoisomerase II/histidine kinase"/>
    <property type="match status" value="1"/>
</dbReference>
<keyword evidence="3" id="KW-0597">Phosphoprotein</keyword>
<dbReference type="InterPro" id="IPR035965">
    <property type="entry name" value="PAS-like_dom_sf"/>
</dbReference>
<dbReference type="InterPro" id="IPR004358">
    <property type="entry name" value="Sig_transdc_His_kin-like_C"/>
</dbReference>
<dbReference type="KEGG" id="hna:Hneap_2270"/>
<keyword evidence="8" id="KW-1185">Reference proteome</keyword>
<name>D0KWW4_HALNC</name>
<dbReference type="PANTHER" id="PTHR43065">
    <property type="entry name" value="SENSOR HISTIDINE KINASE"/>
    <property type="match status" value="1"/>
</dbReference>
<dbReference type="InterPro" id="IPR003661">
    <property type="entry name" value="HisK_dim/P_dom"/>
</dbReference>
<dbReference type="PROSITE" id="PS50109">
    <property type="entry name" value="HIS_KIN"/>
    <property type="match status" value="1"/>
</dbReference>
<keyword evidence="4" id="KW-0812">Transmembrane</keyword>
<evidence type="ECO:0000259" key="6">
    <source>
        <dbReference type="PROSITE" id="PS50112"/>
    </source>
</evidence>
<dbReference type="PANTHER" id="PTHR43065:SF52">
    <property type="entry name" value="SENSOR PROTEIN KINASE PILS"/>
    <property type="match status" value="1"/>
</dbReference>
<keyword evidence="7" id="KW-0418">Kinase</keyword>
<dbReference type="SUPFAM" id="SSF47384">
    <property type="entry name" value="Homodimeric domain of signal transducing histidine kinase"/>
    <property type="match status" value="1"/>
</dbReference>
<dbReference type="EMBL" id="CP001801">
    <property type="protein sequence ID" value="ACX97084.1"/>
    <property type="molecule type" value="Genomic_DNA"/>
</dbReference>
<evidence type="ECO:0000313" key="7">
    <source>
        <dbReference type="EMBL" id="ACX97084.1"/>
    </source>
</evidence>
<dbReference type="SUPFAM" id="SSF55785">
    <property type="entry name" value="PYP-like sensor domain (PAS domain)"/>
    <property type="match status" value="1"/>
</dbReference>
<dbReference type="GO" id="GO:0000155">
    <property type="term" value="F:phosphorelay sensor kinase activity"/>
    <property type="evidence" value="ECO:0007669"/>
    <property type="project" value="InterPro"/>
</dbReference>
<feature type="transmembrane region" description="Helical" evidence="4">
    <location>
        <begin position="53"/>
        <end position="73"/>
    </location>
</feature>
<evidence type="ECO:0000256" key="3">
    <source>
        <dbReference type="ARBA" id="ARBA00022553"/>
    </source>
</evidence>
<dbReference type="AlphaFoldDB" id="D0KWW4"/>
<dbReference type="Gene3D" id="3.30.450.20">
    <property type="entry name" value="PAS domain"/>
    <property type="match status" value="1"/>
</dbReference>
<dbReference type="HOGENOM" id="CLU_000445_114_39_6"/>
<proteinExistence type="predicted"/>
<dbReference type="InterPro" id="IPR036097">
    <property type="entry name" value="HisK_dim/P_sf"/>
</dbReference>
<feature type="domain" description="PAS" evidence="6">
    <location>
        <begin position="198"/>
        <end position="239"/>
    </location>
</feature>
<dbReference type="CDD" id="cd00082">
    <property type="entry name" value="HisKA"/>
    <property type="match status" value="1"/>
</dbReference>
<dbReference type="SMART" id="SM00388">
    <property type="entry name" value="HisKA"/>
    <property type="match status" value="1"/>
</dbReference>
<keyword evidence="4" id="KW-1133">Transmembrane helix</keyword>